<reference evidence="3 4" key="1">
    <citation type="submission" date="2016-06" db="EMBL/GenBank/DDBJ databases">
        <title>The Draft Genome Sequence and Annotation of the Desert Woodrat Neotoma lepida.</title>
        <authorList>
            <person name="Campbell M."/>
            <person name="Oakeson K.F."/>
            <person name="Yandell M."/>
            <person name="Halpert J.R."/>
            <person name="Dearing D."/>
        </authorList>
    </citation>
    <scope>NUCLEOTIDE SEQUENCE [LARGE SCALE GENOMIC DNA]</scope>
    <source>
        <strain evidence="3">417</strain>
        <tissue evidence="3">Liver</tissue>
    </source>
</reference>
<dbReference type="InterPro" id="IPR040839">
    <property type="entry name" value="MG4"/>
</dbReference>
<dbReference type="InterPro" id="IPR011625">
    <property type="entry name" value="A2M_N_BRD"/>
</dbReference>
<proteinExistence type="predicted"/>
<feature type="non-terminal residue" evidence="3">
    <location>
        <position position="1"/>
    </location>
</feature>
<name>A0A1A6HNW8_NEOLE</name>
<evidence type="ECO:0008006" key="5">
    <source>
        <dbReference type="Google" id="ProtNLM"/>
    </source>
</evidence>
<dbReference type="Gene3D" id="6.20.50.160">
    <property type="match status" value="1"/>
</dbReference>
<dbReference type="Pfam" id="PF17789">
    <property type="entry name" value="MG4"/>
    <property type="match status" value="1"/>
</dbReference>
<dbReference type="Proteomes" id="UP000092124">
    <property type="component" value="Unassembled WGS sequence"/>
</dbReference>
<keyword evidence="4" id="KW-1185">Reference proteome</keyword>
<protein>
    <recommendedName>
        <fullName evidence="5">Alpha-2-macroglobulin bait region domain-containing protein</fullName>
    </recommendedName>
</protein>
<sequence length="230" mass="26009">VRLVDIKGTPMPNEQVFIKARELGYTNVTTTDQHGLAEFPIHTTNIKGSSLNIKVYHKEENSCVLYPCTAEEHAEVHHVAHSVYSNSWSYIHLETEAGVLSCSQNHTVRAHFILQGPSSSVPRKHVFYYLVDLTFTPAQSLPASQAHLRVTASPQSLCGLRAVDQSVLLLKPEVELSPSWIYNLPDMQPSNFIPSSYQILEDQPPYWWDRDSDGLPPLHPNERDVYSYVE</sequence>
<dbReference type="InterPro" id="IPR050473">
    <property type="entry name" value="A2M/Complement_sys"/>
</dbReference>
<dbReference type="PANTHER" id="PTHR11412">
    <property type="entry name" value="MACROGLOBULIN / COMPLEMENT"/>
    <property type="match status" value="1"/>
</dbReference>
<dbReference type="Gene3D" id="2.60.40.10">
    <property type="entry name" value="Immunoglobulins"/>
    <property type="match status" value="1"/>
</dbReference>
<evidence type="ECO:0000313" key="3">
    <source>
        <dbReference type="EMBL" id="OBS79690.1"/>
    </source>
</evidence>
<comment type="caution">
    <text evidence="3">The sequence shown here is derived from an EMBL/GenBank/DDBJ whole genome shotgun (WGS) entry which is preliminary data.</text>
</comment>
<evidence type="ECO:0000313" key="4">
    <source>
        <dbReference type="Proteomes" id="UP000092124"/>
    </source>
</evidence>
<evidence type="ECO:0000259" key="2">
    <source>
        <dbReference type="Pfam" id="PF17789"/>
    </source>
</evidence>
<dbReference type="GO" id="GO:0004866">
    <property type="term" value="F:endopeptidase inhibitor activity"/>
    <property type="evidence" value="ECO:0007669"/>
    <property type="project" value="TreeGrafter"/>
</dbReference>
<accession>A0A1A6HNW8</accession>
<dbReference type="InterPro" id="IPR013783">
    <property type="entry name" value="Ig-like_fold"/>
</dbReference>
<dbReference type="OrthoDB" id="9633298at2759"/>
<feature type="domain" description="Macroglobulin" evidence="2">
    <location>
        <begin position="1"/>
        <end position="76"/>
    </location>
</feature>
<feature type="domain" description="Alpha-2-macroglobulin bait region" evidence="1">
    <location>
        <begin position="131"/>
        <end position="170"/>
    </location>
</feature>
<dbReference type="GO" id="GO:0002020">
    <property type="term" value="F:protease binding"/>
    <property type="evidence" value="ECO:0007669"/>
    <property type="project" value="TreeGrafter"/>
</dbReference>
<dbReference type="STRING" id="56216.A0A1A6HNW8"/>
<dbReference type="Pfam" id="PF07703">
    <property type="entry name" value="A2M_BRD"/>
    <property type="match status" value="1"/>
</dbReference>
<organism evidence="3 4">
    <name type="scientific">Neotoma lepida</name>
    <name type="common">Desert woodrat</name>
    <dbReference type="NCBI Taxonomy" id="56216"/>
    <lineage>
        <taxon>Eukaryota</taxon>
        <taxon>Metazoa</taxon>
        <taxon>Chordata</taxon>
        <taxon>Craniata</taxon>
        <taxon>Vertebrata</taxon>
        <taxon>Euteleostomi</taxon>
        <taxon>Mammalia</taxon>
        <taxon>Eutheria</taxon>
        <taxon>Euarchontoglires</taxon>
        <taxon>Glires</taxon>
        <taxon>Rodentia</taxon>
        <taxon>Myomorpha</taxon>
        <taxon>Muroidea</taxon>
        <taxon>Cricetidae</taxon>
        <taxon>Neotominae</taxon>
        <taxon>Neotoma</taxon>
    </lineage>
</organism>
<gene>
    <name evidence="3" type="ORF">A6R68_22108</name>
</gene>
<evidence type="ECO:0000259" key="1">
    <source>
        <dbReference type="Pfam" id="PF07703"/>
    </source>
</evidence>
<feature type="non-terminal residue" evidence="3">
    <location>
        <position position="230"/>
    </location>
</feature>
<dbReference type="PANTHER" id="PTHR11412:SF133">
    <property type="entry name" value="MURINOGLOBULIN-1-RELATED"/>
    <property type="match status" value="1"/>
</dbReference>
<dbReference type="EMBL" id="LZPO01018381">
    <property type="protein sequence ID" value="OBS79690.1"/>
    <property type="molecule type" value="Genomic_DNA"/>
</dbReference>
<dbReference type="AlphaFoldDB" id="A0A1A6HNW8"/>